<organism evidence="7 8">
    <name type="scientific">Roseburia inulinivorans DSM 16841</name>
    <dbReference type="NCBI Taxonomy" id="622312"/>
    <lineage>
        <taxon>Bacteria</taxon>
        <taxon>Bacillati</taxon>
        <taxon>Bacillota</taxon>
        <taxon>Clostridia</taxon>
        <taxon>Lachnospirales</taxon>
        <taxon>Lachnospiraceae</taxon>
        <taxon>Roseburia</taxon>
    </lineage>
</organism>
<keyword evidence="2" id="KW-1003">Cell membrane</keyword>
<dbReference type="AlphaFoldDB" id="C0FYK7"/>
<sequence length="290" mass="33435">MEERKLIWKIIGNGKSFFDKCKRDKINAYSAQSAFFIILSTIPFLMVFSSLLQYTPITEGTLLKMYQTALPDYISAFLISITDEVYNRSVGIISITAIVAIWSAAKGIQYMTDGLNSVNDLEENRNWFVLRLWAIVYTIVFLFAVVFTLVVLVFGNTLHDLAVEYIPLLQSLTDLIVRLRGFVLFGILFVFFDIIFTMLPNKKLTFKSQIPGAAICAVAWYVFSFALSIYVDYFNGFSMYGSLTTIALIMLWLYFCMYIMMMSAEVNVIFNESFRKWLKRDRTKKKGVEF</sequence>
<reference evidence="7 8" key="2">
    <citation type="submission" date="2009-03" db="EMBL/GenBank/DDBJ databases">
        <title>Draft genome sequence of Roseburia inulinivorans (DSM 16841).</title>
        <authorList>
            <person name="Sudarsanam P."/>
            <person name="Ley R."/>
            <person name="Guruge J."/>
            <person name="Turnbaugh P.J."/>
            <person name="Mahowald M."/>
            <person name="Liep D."/>
            <person name="Gordon J."/>
        </authorList>
    </citation>
    <scope>NUCLEOTIDE SEQUENCE [LARGE SCALE GENOMIC DNA]</scope>
    <source>
        <strain evidence="7 8">DSM 16841</strain>
    </source>
</reference>
<proteinExistence type="predicted"/>
<dbReference type="eggNOG" id="COG1295">
    <property type="taxonomic scope" value="Bacteria"/>
</dbReference>
<dbReference type="PANTHER" id="PTHR30213:SF0">
    <property type="entry name" value="UPF0761 MEMBRANE PROTEIN YIHY"/>
    <property type="match status" value="1"/>
</dbReference>
<dbReference type="Proteomes" id="UP000003561">
    <property type="component" value="Unassembled WGS sequence"/>
</dbReference>
<name>C0FYK7_9FIRM</name>
<evidence type="ECO:0000313" key="7">
    <source>
        <dbReference type="EMBL" id="EEG92346.1"/>
    </source>
</evidence>
<reference evidence="7 8" key="1">
    <citation type="submission" date="2009-02" db="EMBL/GenBank/DDBJ databases">
        <authorList>
            <person name="Fulton L."/>
            <person name="Clifton S."/>
            <person name="Fulton B."/>
            <person name="Xu J."/>
            <person name="Minx P."/>
            <person name="Pepin K.H."/>
            <person name="Johnson M."/>
            <person name="Bhonagiri V."/>
            <person name="Nash W.E."/>
            <person name="Mardis E.R."/>
            <person name="Wilson R.K."/>
        </authorList>
    </citation>
    <scope>NUCLEOTIDE SEQUENCE [LARGE SCALE GENOMIC DNA]</scope>
    <source>
        <strain evidence="7 8">DSM 16841</strain>
    </source>
</reference>
<dbReference type="Pfam" id="PF03631">
    <property type="entry name" value="Virul_fac_BrkB"/>
    <property type="match status" value="1"/>
</dbReference>
<dbReference type="NCBIfam" id="TIGR00765">
    <property type="entry name" value="yihY_not_rbn"/>
    <property type="match status" value="1"/>
</dbReference>
<feature type="transmembrane region" description="Helical" evidence="6">
    <location>
        <begin position="33"/>
        <end position="54"/>
    </location>
</feature>
<keyword evidence="5 6" id="KW-0472">Membrane</keyword>
<dbReference type="EMBL" id="ACFY01000156">
    <property type="protein sequence ID" value="EEG92346.1"/>
    <property type="molecule type" value="Genomic_DNA"/>
</dbReference>
<dbReference type="InterPro" id="IPR017039">
    <property type="entry name" value="Virul_fac_BrkB"/>
</dbReference>
<comment type="subcellular location">
    <subcellularLocation>
        <location evidence="1">Cell membrane</location>
        <topology evidence="1">Multi-pass membrane protein</topology>
    </subcellularLocation>
</comment>
<accession>C0FYK7</accession>
<keyword evidence="4 6" id="KW-1133">Transmembrane helix</keyword>
<protein>
    <submittedName>
        <fullName evidence="7">YihY family protein</fullName>
    </submittedName>
</protein>
<comment type="caution">
    <text evidence="7">The sequence shown here is derived from an EMBL/GenBank/DDBJ whole genome shotgun (WGS) entry which is preliminary data.</text>
</comment>
<evidence type="ECO:0000256" key="1">
    <source>
        <dbReference type="ARBA" id="ARBA00004651"/>
    </source>
</evidence>
<evidence type="ECO:0000313" key="8">
    <source>
        <dbReference type="Proteomes" id="UP000003561"/>
    </source>
</evidence>
<feature type="transmembrane region" description="Helical" evidence="6">
    <location>
        <begin position="210"/>
        <end position="231"/>
    </location>
</feature>
<keyword evidence="3 6" id="KW-0812">Transmembrane</keyword>
<feature type="transmembrane region" description="Helical" evidence="6">
    <location>
        <begin position="243"/>
        <end position="270"/>
    </location>
</feature>
<feature type="transmembrane region" description="Helical" evidence="6">
    <location>
        <begin position="175"/>
        <end position="198"/>
    </location>
</feature>
<evidence type="ECO:0000256" key="4">
    <source>
        <dbReference type="ARBA" id="ARBA00022989"/>
    </source>
</evidence>
<evidence type="ECO:0000256" key="3">
    <source>
        <dbReference type="ARBA" id="ARBA00022692"/>
    </source>
</evidence>
<dbReference type="PANTHER" id="PTHR30213">
    <property type="entry name" value="INNER MEMBRANE PROTEIN YHJD"/>
    <property type="match status" value="1"/>
</dbReference>
<evidence type="ECO:0000256" key="5">
    <source>
        <dbReference type="ARBA" id="ARBA00023136"/>
    </source>
</evidence>
<dbReference type="PIRSF" id="PIRSF035875">
    <property type="entry name" value="RNase_BN"/>
    <property type="match status" value="1"/>
</dbReference>
<evidence type="ECO:0000256" key="6">
    <source>
        <dbReference type="SAM" id="Phobius"/>
    </source>
</evidence>
<dbReference type="GO" id="GO:0005886">
    <property type="term" value="C:plasma membrane"/>
    <property type="evidence" value="ECO:0007669"/>
    <property type="project" value="UniProtKB-SubCell"/>
</dbReference>
<evidence type="ECO:0000256" key="2">
    <source>
        <dbReference type="ARBA" id="ARBA00022475"/>
    </source>
</evidence>
<feature type="transmembrane region" description="Helical" evidence="6">
    <location>
        <begin position="132"/>
        <end position="155"/>
    </location>
</feature>
<feature type="transmembrane region" description="Helical" evidence="6">
    <location>
        <begin position="85"/>
        <end position="105"/>
    </location>
</feature>
<gene>
    <name evidence="7" type="ORF">ROSEINA2194_03846</name>
</gene>